<protein>
    <submittedName>
        <fullName evidence="1">Uncharacterized protein</fullName>
    </submittedName>
</protein>
<dbReference type="Proteomes" id="UP000887116">
    <property type="component" value="Unassembled WGS sequence"/>
</dbReference>
<reference evidence="1" key="1">
    <citation type="submission" date="2020-07" db="EMBL/GenBank/DDBJ databases">
        <title>Multicomponent nature underlies the extraordinary mechanical properties of spider dragline silk.</title>
        <authorList>
            <person name="Kono N."/>
            <person name="Nakamura H."/>
            <person name="Mori M."/>
            <person name="Yoshida Y."/>
            <person name="Ohtoshi R."/>
            <person name="Malay A.D."/>
            <person name="Moran D.A.P."/>
            <person name="Tomita M."/>
            <person name="Numata K."/>
            <person name="Arakawa K."/>
        </authorList>
    </citation>
    <scope>NUCLEOTIDE SEQUENCE</scope>
</reference>
<name>A0A8X6FXP7_TRICU</name>
<evidence type="ECO:0000313" key="2">
    <source>
        <dbReference type="Proteomes" id="UP000887116"/>
    </source>
</evidence>
<proteinExistence type="predicted"/>
<dbReference type="EMBL" id="BMAO01004010">
    <property type="protein sequence ID" value="GFQ91627.1"/>
    <property type="molecule type" value="Genomic_DNA"/>
</dbReference>
<evidence type="ECO:0000313" key="1">
    <source>
        <dbReference type="EMBL" id="GFQ91627.1"/>
    </source>
</evidence>
<gene>
    <name evidence="1" type="ORF">TNCT_544921</name>
</gene>
<sequence>MLHWTRRKLLSPHLYHLATGTKRPEKSFAENKWGKFNKISNRFNWLVGLALSNVLGIGCKDRECKLCQRDSIIIKLKFGIYGKIKSLFPIDLIDGFIAY</sequence>
<comment type="caution">
    <text evidence="1">The sequence shown here is derived from an EMBL/GenBank/DDBJ whole genome shotgun (WGS) entry which is preliminary data.</text>
</comment>
<accession>A0A8X6FXP7</accession>
<keyword evidence="2" id="KW-1185">Reference proteome</keyword>
<organism evidence="1 2">
    <name type="scientific">Trichonephila clavata</name>
    <name type="common">Joro spider</name>
    <name type="synonym">Nephila clavata</name>
    <dbReference type="NCBI Taxonomy" id="2740835"/>
    <lineage>
        <taxon>Eukaryota</taxon>
        <taxon>Metazoa</taxon>
        <taxon>Ecdysozoa</taxon>
        <taxon>Arthropoda</taxon>
        <taxon>Chelicerata</taxon>
        <taxon>Arachnida</taxon>
        <taxon>Araneae</taxon>
        <taxon>Araneomorphae</taxon>
        <taxon>Entelegynae</taxon>
        <taxon>Araneoidea</taxon>
        <taxon>Nephilidae</taxon>
        <taxon>Trichonephila</taxon>
    </lineage>
</organism>
<dbReference type="AlphaFoldDB" id="A0A8X6FXP7"/>